<dbReference type="Proteomes" id="UP001261624">
    <property type="component" value="Unassembled WGS sequence"/>
</dbReference>
<name>A0ABU3E611_9FLAO</name>
<keyword evidence="2" id="KW-0472">Membrane</keyword>
<feature type="region of interest" description="Disordered" evidence="1">
    <location>
        <begin position="1"/>
        <end position="23"/>
    </location>
</feature>
<dbReference type="EMBL" id="JAVRHM010000024">
    <property type="protein sequence ID" value="MDT0691431.1"/>
    <property type="molecule type" value="Genomic_DNA"/>
</dbReference>
<comment type="caution">
    <text evidence="3">The sequence shown here is derived from an EMBL/GenBank/DDBJ whole genome shotgun (WGS) entry which is preliminary data.</text>
</comment>
<keyword evidence="2" id="KW-1133">Transmembrane helix</keyword>
<proteinExistence type="predicted"/>
<evidence type="ECO:0000313" key="3">
    <source>
        <dbReference type="EMBL" id="MDT0691431.1"/>
    </source>
</evidence>
<feature type="compositionally biased region" description="Basic residues" evidence="1">
    <location>
        <begin position="1"/>
        <end position="15"/>
    </location>
</feature>
<evidence type="ECO:0000256" key="2">
    <source>
        <dbReference type="SAM" id="Phobius"/>
    </source>
</evidence>
<feature type="transmembrane region" description="Helical" evidence="2">
    <location>
        <begin position="31"/>
        <end position="53"/>
    </location>
</feature>
<evidence type="ECO:0008006" key="5">
    <source>
        <dbReference type="Google" id="ProtNLM"/>
    </source>
</evidence>
<keyword evidence="4" id="KW-1185">Reference proteome</keyword>
<dbReference type="RefSeq" id="WP_311686866.1">
    <property type="nucleotide sequence ID" value="NZ_JAVRHM010000024.1"/>
</dbReference>
<sequence>MKTYQRHRKSYRKNLRSGEKSSSRITVKDKIIAIIAFIGIFVLAVYLAIVVAMH</sequence>
<gene>
    <name evidence="3" type="ORF">RM549_16665</name>
</gene>
<accession>A0ABU3E611</accession>
<keyword evidence="2" id="KW-0812">Transmembrane</keyword>
<organism evidence="3 4">
    <name type="scientific">Autumnicola patrickiae</name>
    <dbReference type="NCBI Taxonomy" id="3075591"/>
    <lineage>
        <taxon>Bacteria</taxon>
        <taxon>Pseudomonadati</taxon>
        <taxon>Bacteroidota</taxon>
        <taxon>Flavobacteriia</taxon>
        <taxon>Flavobacteriales</taxon>
        <taxon>Flavobacteriaceae</taxon>
        <taxon>Autumnicola</taxon>
    </lineage>
</organism>
<protein>
    <recommendedName>
        <fullName evidence="5">Phage protein</fullName>
    </recommendedName>
</protein>
<evidence type="ECO:0000313" key="4">
    <source>
        <dbReference type="Proteomes" id="UP001261624"/>
    </source>
</evidence>
<evidence type="ECO:0000256" key="1">
    <source>
        <dbReference type="SAM" id="MobiDB-lite"/>
    </source>
</evidence>
<reference evidence="3 4" key="1">
    <citation type="submission" date="2023-09" db="EMBL/GenBank/DDBJ databases">
        <authorList>
            <person name="Rey-Velasco X."/>
        </authorList>
    </citation>
    <scope>NUCLEOTIDE SEQUENCE [LARGE SCALE GENOMIC DNA]</scope>
    <source>
        <strain evidence="3 4">F188</strain>
    </source>
</reference>